<organism evidence="1 2">
    <name type="scientific">Candidatus Bilophila faecipullorum</name>
    <dbReference type="NCBI Taxonomy" id="2838482"/>
    <lineage>
        <taxon>Bacteria</taxon>
        <taxon>Pseudomonadati</taxon>
        <taxon>Thermodesulfobacteriota</taxon>
        <taxon>Desulfovibrionia</taxon>
        <taxon>Desulfovibrionales</taxon>
        <taxon>Desulfovibrionaceae</taxon>
        <taxon>Bilophila</taxon>
    </lineage>
</organism>
<sequence>MPVILIIGPYRFFFYSNEGNPVKAPHIHVRSQDGEAKISLVEPFGVLLNAGFSAQELRKVCKLVQEKRDILKGAYHDYFA</sequence>
<proteinExistence type="predicted"/>
<dbReference type="Pfam" id="PF13711">
    <property type="entry name" value="DUF4160"/>
    <property type="match status" value="1"/>
</dbReference>
<dbReference type="AlphaFoldDB" id="A0A9D1R000"/>
<accession>A0A9D1R000</accession>
<gene>
    <name evidence="1" type="ORF">H9874_04470</name>
</gene>
<dbReference type="InterPro" id="IPR025427">
    <property type="entry name" value="DUF4160"/>
</dbReference>
<reference evidence="1" key="2">
    <citation type="submission" date="2021-04" db="EMBL/GenBank/DDBJ databases">
        <authorList>
            <person name="Gilroy R."/>
        </authorList>
    </citation>
    <scope>NUCLEOTIDE SEQUENCE</scope>
    <source>
        <strain evidence="1">ChiSxjej5B17-1746</strain>
    </source>
</reference>
<evidence type="ECO:0000313" key="2">
    <source>
        <dbReference type="Proteomes" id="UP000824264"/>
    </source>
</evidence>
<comment type="caution">
    <text evidence="1">The sequence shown here is derived from an EMBL/GenBank/DDBJ whole genome shotgun (WGS) entry which is preliminary data.</text>
</comment>
<reference evidence="1" key="1">
    <citation type="journal article" date="2021" name="PeerJ">
        <title>Extensive microbial diversity within the chicken gut microbiome revealed by metagenomics and culture.</title>
        <authorList>
            <person name="Gilroy R."/>
            <person name="Ravi A."/>
            <person name="Getino M."/>
            <person name="Pursley I."/>
            <person name="Horton D.L."/>
            <person name="Alikhan N.F."/>
            <person name="Baker D."/>
            <person name="Gharbi K."/>
            <person name="Hall N."/>
            <person name="Watson M."/>
            <person name="Adriaenssens E.M."/>
            <person name="Foster-Nyarko E."/>
            <person name="Jarju S."/>
            <person name="Secka A."/>
            <person name="Antonio M."/>
            <person name="Oren A."/>
            <person name="Chaudhuri R.R."/>
            <person name="La Ragione R."/>
            <person name="Hildebrand F."/>
            <person name="Pallen M.J."/>
        </authorList>
    </citation>
    <scope>NUCLEOTIDE SEQUENCE</scope>
    <source>
        <strain evidence="1">ChiSxjej5B17-1746</strain>
    </source>
</reference>
<dbReference type="Proteomes" id="UP000824264">
    <property type="component" value="Unassembled WGS sequence"/>
</dbReference>
<protein>
    <submittedName>
        <fullName evidence="1">DUF4160 domain-containing protein</fullName>
    </submittedName>
</protein>
<evidence type="ECO:0000313" key="1">
    <source>
        <dbReference type="EMBL" id="HIW78384.1"/>
    </source>
</evidence>
<dbReference type="EMBL" id="DXGI01000159">
    <property type="protein sequence ID" value="HIW78384.1"/>
    <property type="molecule type" value="Genomic_DNA"/>
</dbReference>
<name>A0A9D1R000_9BACT</name>